<dbReference type="PIRSF" id="PIRSF015617">
    <property type="entry name" value="Adensltrnsf_CobA"/>
    <property type="match status" value="1"/>
</dbReference>
<dbReference type="Gene3D" id="3.40.50.300">
    <property type="entry name" value="P-loop containing nucleotide triphosphate hydrolases"/>
    <property type="match status" value="1"/>
</dbReference>
<accession>A0A0M0BRQ0</accession>
<dbReference type="PANTHER" id="PTHR46638">
    <property type="entry name" value="CORRINOID ADENOSYLTRANSFERASE"/>
    <property type="match status" value="1"/>
</dbReference>
<dbReference type="GO" id="GO:0008817">
    <property type="term" value="F:corrinoid adenosyltransferase activity"/>
    <property type="evidence" value="ECO:0007669"/>
    <property type="project" value="InterPro"/>
</dbReference>
<dbReference type="PANTHER" id="PTHR46638:SF1">
    <property type="entry name" value="CORRINOID ADENOSYLTRANSFERASE"/>
    <property type="match status" value="1"/>
</dbReference>
<dbReference type="EMBL" id="LFWV01000044">
    <property type="protein sequence ID" value="KON31040.1"/>
    <property type="molecule type" value="Genomic_DNA"/>
</dbReference>
<gene>
    <name evidence="1" type="ORF">AC478_03350</name>
</gene>
<dbReference type="GO" id="GO:0005524">
    <property type="term" value="F:ATP binding"/>
    <property type="evidence" value="ECO:0007669"/>
    <property type="project" value="InterPro"/>
</dbReference>
<dbReference type="InterPro" id="IPR003724">
    <property type="entry name" value="CblAdoTrfase_CobA"/>
</dbReference>
<dbReference type="Pfam" id="PF02572">
    <property type="entry name" value="CobA_CobO_BtuR"/>
    <property type="match status" value="1"/>
</dbReference>
<reference evidence="2" key="1">
    <citation type="submission" date="2015-06" db="EMBL/GenBank/DDBJ databases">
        <title>New insights into the roles of widespread benthic archaea in carbon and nitrogen cycling.</title>
        <authorList>
            <person name="Lazar C.S."/>
            <person name="Baker B.J."/>
            <person name="Seitz K.W."/>
            <person name="Hyde A.S."/>
            <person name="Dick G.J."/>
            <person name="Hinrichs K.-U."/>
            <person name="Teske A.P."/>
        </authorList>
    </citation>
    <scope>NUCLEOTIDE SEQUENCE [LARGE SCALE GENOMIC DNA]</scope>
</reference>
<proteinExistence type="predicted"/>
<sequence length="184" mass="20937">MGYVYLYTGTGGGKTANAIGLALRSVGHNKSVVVIQFFKWRTDIGEYLIKGRLAPYYEIYQFGREAWLGEKDKTTEFAGKKFMVECFKSQDKELAKRGLDFARKIMREKKPHLLVLDEIALAAYWKLLDTKEVLALLDNVPDETTVVMTGRLAPKELADKADFVNVVELVKMPEDFKLTEGIQY</sequence>
<dbReference type="AlphaFoldDB" id="A0A0M0BRQ0"/>
<name>A0A0M0BRQ0_9ARCH</name>
<organism evidence="1 2">
    <name type="scientific">miscellaneous Crenarchaeota group-1 archaeon SG8-32-3</name>
    <dbReference type="NCBI Taxonomy" id="1685125"/>
    <lineage>
        <taxon>Archaea</taxon>
        <taxon>Candidatus Bathyarchaeota</taxon>
        <taxon>MCG-1</taxon>
    </lineage>
</organism>
<dbReference type="InterPro" id="IPR027417">
    <property type="entry name" value="P-loop_NTPase"/>
</dbReference>
<evidence type="ECO:0000313" key="2">
    <source>
        <dbReference type="Proteomes" id="UP000054016"/>
    </source>
</evidence>
<protein>
    <recommendedName>
        <fullName evidence="3">Cob(I)yrinic acid a,c-diamide adenosyltransferase</fullName>
    </recommendedName>
</protein>
<comment type="caution">
    <text evidence="1">The sequence shown here is derived from an EMBL/GenBank/DDBJ whole genome shotgun (WGS) entry which is preliminary data.</text>
</comment>
<evidence type="ECO:0000313" key="1">
    <source>
        <dbReference type="EMBL" id="KON31040.1"/>
    </source>
</evidence>
<dbReference type="SUPFAM" id="SSF52540">
    <property type="entry name" value="P-loop containing nucleoside triphosphate hydrolases"/>
    <property type="match status" value="1"/>
</dbReference>
<dbReference type="GO" id="GO:0009236">
    <property type="term" value="P:cobalamin biosynthetic process"/>
    <property type="evidence" value="ECO:0007669"/>
    <property type="project" value="InterPro"/>
</dbReference>
<evidence type="ECO:0008006" key="3">
    <source>
        <dbReference type="Google" id="ProtNLM"/>
    </source>
</evidence>
<dbReference type="Proteomes" id="UP000054016">
    <property type="component" value="Unassembled WGS sequence"/>
</dbReference>